<reference evidence="2 3" key="1">
    <citation type="submission" date="2018-12" db="EMBL/GenBank/DDBJ databases">
        <authorList>
            <consortium name="Pathogen Informatics"/>
        </authorList>
    </citation>
    <scope>NUCLEOTIDE SEQUENCE [LARGE SCALE GENOMIC DNA]</scope>
    <source>
        <strain evidence="2 3">NCTC5906</strain>
    </source>
</reference>
<organism evidence="2 3">
    <name type="scientific">Aggregatibacter aphrophilus ATCC 33389</name>
    <dbReference type="NCBI Taxonomy" id="985008"/>
    <lineage>
        <taxon>Bacteria</taxon>
        <taxon>Pseudomonadati</taxon>
        <taxon>Pseudomonadota</taxon>
        <taxon>Gammaproteobacteria</taxon>
        <taxon>Pasteurellales</taxon>
        <taxon>Pasteurellaceae</taxon>
        <taxon>Aggregatibacter</taxon>
    </lineage>
</organism>
<dbReference type="PANTHER" id="PTHR37841:SF1">
    <property type="entry name" value="DUF3298 DOMAIN-CONTAINING PROTEIN"/>
    <property type="match status" value="1"/>
</dbReference>
<name>A0A3S4QS11_AGGAP</name>
<dbReference type="Pfam" id="PF14903">
    <property type="entry name" value="WG_beta_rep"/>
    <property type="match status" value="5"/>
</dbReference>
<evidence type="ECO:0000313" key="3">
    <source>
        <dbReference type="Proteomes" id="UP000272690"/>
    </source>
</evidence>
<dbReference type="GeneID" id="49635646"/>
<gene>
    <name evidence="2" type="ORF">NCTC5906_01234</name>
</gene>
<feature type="chain" id="PRO_5018592930" evidence="1">
    <location>
        <begin position="20"/>
        <end position="893"/>
    </location>
</feature>
<evidence type="ECO:0000313" key="2">
    <source>
        <dbReference type="EMBL" id="VEF42977.1"/>
    </source>
</evidence>
<dbReference type="InterPro" id="IPR032774">
    <property type="entry name" value="WG_beta_rep"/>
</dbReference>
<accession>A0A3S4QS11</accession>
<feature type="signal peptide" evidence="1">
    <location>
        <begin position="1"/>
        <end position="19"/>
    </location>
</feature>
<dbReference type="AlphaFoldDB" id="A0A3S4QS11"/>
<dbReference type="PANTHER" id="PTHR37841">
    <property type="entry name" value="GLR2918 PROTEIN"/>
    <property type="match status" value="1"/>
</dbReference>
<dbReference type="OrthoDB" id="80091at2"/>
<dbReference type="RefSeq" id="WP_005704697.1">
    <property type="nucleotide sequence ID" value="NZ_AEWB02000020.1"/>
</dbReference>
<protein>
    <submittedName>
        <fullName evidence="2">KWG Leptospira</fullName>
    </submittedName>
</protein>
<sequence>MKHTITKLSLPLFCFCLVACDTNSNSNTTAEPSLDQQKADVLTQFEQCHQLQAPRISQQKKLIEECRNPLISKLADIENQLYRKAYGTNYSQLEPYEKGYWYGIKNNHIGILDNQGQVVIEPKYKDMGILHTVPNYSSYLYYSENALPDLVRHYLNISSKPEVNYFYPVVYFLDVQANWGAINIETKEVVVPFKYQEAGYVGKGYVELIERDLKTDEVISRVVVNQRGEIVLDAELYDQYSLLDEGYIQVQKDQKYGIVKNNREIIPVISENEFSLDGGLLIAGRWKSEERQFYSLDGKLIVLPKGYQVVDGLSKDSQVMSVINDKNKQYSIWTKSGKKLFDHLLKVKFIEDQYIQISKGKNLSSFENYESALIDLNGNIVLDYKYTEFDAIKTQNHSTLIETRLIDNLGMLNSDLKELIPAKFQSISYNSYDEINVTTFDNLHGIYSVAGKVIFEPIYKDLYDDYFAPIMIATKGEKIALFSLTGKPITDFTYESNKIKMLNNDKLKEFFPNGAIIAKQDGMVGIIDYAGQAVLPFEYQDLDFVEQYQVFRFKQKDKWGIIAPTGEVIIAAQYDDLAMHNTNQYLVRIDKKSGMINLKGEIIIPIDYGRVYSLNNGDYLGESEKGESRFFSVKKNELWGVWDVVENKQIISSIFPSENFRIEQNDFTNIYHDRNIIVNRDGHDSVIYAQRQHDNQEQYGIVPTEPIAISENILASGKKDYKKLVNYFYQVESTNLQKSAQLKNKLTEFYLGDDTSPLIVLFDDYIDHLKRMKNEIEDLKITDPEVKYLADQFLAYNFMRVQYQEEYKKFVIEASNSDENLGTRLISLEKNYKSPTDTAEWEMNKTYILLKQKYNNFYQANIGQPYTYYHYDGQNYMQYYTTWLFEDIRSMWY</sequence>
<dbReference type="EMBL" id="LR134327">
    <property type="protein sequence ID" value="VEF42977.1"/>
    <property type="molecule type" value="Genomic_DNA"/>
</dbReference>
<keyword evidence="1" id="KW-0732">Signal</keyword>
<proteinExistence type="predicted"/>
<evidence type="ECO:0000256" key="1">
    <source>
        <dbReference type="SAM" id="SignalP"/>
    </source>
</evidence>
<dbReference type="Proteomes" id="UP000272690">
    <property type="component" value="Chromosome"/>
</dbReference>